<evidence type="ECO:0000313" key="3">
    <source>
        <dbReference type="Proteomes" id="UP000619079"/>
    </source>
</evidence>
<gene>
    <name evidence="2" type="ORF">JF290_07620</name>
</gene>
<reference evidence="2" key="1">
    <citation type="submission" date="2020-12" db="EMBL/GenBank/DDBJ databases">
        <title>Sedimentitalea sp. nov., isolated from sand in Incheon.</title>
        <authorList>
            <person name="Kim W."/>
        </authorList>
    </citation>
    <scope>NUCLEOTIDE SEQUENCE</scope>
    <source>
        <strain evidence="2">CAU 1593</strain>
    </source>
</reference>
<sequence>MDDSAPPPGAPAPRKRDAARRLAWTIAGLLALALGLIGVVLPVLPTTPLVILAAFCFSSGSPRLRRWLLAHRVFGPVIADWEAHGAIPRPIKRLSCAVMALVFAANVWAGVSPWVLVVQAICLSGAATYVLTRPDGPG</sequence>
<dbReference type="RefSeq" id="WP_199024244.1">
    <property type="nucleotide sequence ID" value="NZ_JAELVR010000004.1"/>
</dbReference>
<feature type="transmembrane region" description="Helical" evidence="1">
    <location>
        <begin position="91"/>
        <end position="108"/>
    </location>
</feature>
<keyword evidence="1" id="KW-0812">Transmembrane</keyword>
<proteinExistence type="predicted"/>
<feature type="transmembrane region" description="Helical" evidence="1">
    <location>
        <begin position="22"/>
        <end position="41"/>
    </location>
</feature>
<comment type="caution">
    <text evidence="2">The sequence shown here is derived from an EMBL/GenBank/DDBJ whole genome shotgun (WGS) entry which is preliminary data.</text>
</comment>
<keyword evidence="3" id="KW-1185">Reference proteome</keyword>
<dbReference type="EMBL" id="JAELVR010000004">
    <property type="protein sequence ID" value="MBJ6371393.1"/>
    <property type="molecule type" value="Genomic_DNA"/>
</dbReference>
<dbReference type="PIRSF" id="PIRSF016789">
    <property type="entry name" value="DUF454"/>
    <property type="match status" value="1"/>
</dbReference>
<dbReference type="PANTHER" id="PTHR35813:SF1">
    <property type="entry name" value="INNER MEMBRANE PROTEIN YBAN"/>
    <property type="match status" value="1"/>
</dbReference>
<protein>
    <submittedName>
        <fullName evidence="2">YbaN family protein</fullName>
    </submittedName>
</protein>
<keyword evidence="1" id="KW-0472">Membrane</keyword>
<organism evidence="2 3">
    <name type="scientific">Sedimentitalea arenosa</name>
    <dbReference type="NCBI Taxonomy" id="2798803"/>
    <lineage>
        <taxon>Bacteria</taxon>
        <taxon>Pseudomonadati</taxon>
        <taxon>Pseudomonadota</taxon>
        <taxon>Alphaproteobacteria</taxon>
        <taxon>Rhodobacterales</taxon>
        <taxon>Paracoccaceae</taxon>
        <taxon>Sedimentitalea</taxon>
    </lineage>
</organism>
<dbReference type="PANTHER" id="PTHR35813">
    <property type="entry name" value="INNER MEMBRANE PROTEIN YBAN"/>
    <property type="match status" value="1"/>
</dbReference>
<dbReference type="Proteomes" id="UP000619079">
    <property type="component" value="Unassembled WGS sequence"/>
</dbReference>
<dbReference type="AlphaFoldDB" id="A0A8J7J9B5"/>
<evidence type="ECO:0000256" key="1">
    <source>
        <dbReference type="SAM" id="Phobius"/>
    </source>
</evidence>
<evidence type="ECO:0000313" key="2">
    <source>
        <dbReference type="EMBL" id="MBJ6371393.1"/>
    </source>
</evidence>
<name>A0A8J7J9B5_9RHOB</name>
<dbReference type="InterPro" id="IPR007401">
    <property type="entry name" value="DUF454"/>
</dbReference>
<dbReference type="GO" id="GO:0005886">
    <property type="term" value="C:plasma membrane"/>
    <property type="evidence" value="ECO:0007669"/>
    <property type="project" value="TreeGrafter"/>
</dbReference>
<accession>A0A8J7J9B5</accession>
<dbReference type="Pfam" id="PF04304">
    <property type="entry name" value="DUF454"/>
    <property type="match status" value="1"/>
</dbReference>
<keyword evidence="1" id="KW-1133">Transmembrane helix</keyword>